<sequence>MKHFSTCKVLCHFVSFQTLLVQTKVLLMSTSRLDKMKKYKTLSALSNVFLWLESKCYTRVNIPLELDRGKHAMYVHKFERKEFNLNAYFYIYVCVCVCVCVCVGKWGVLGVRKTRTPTFLVFS</sequence>
<protein>
    <submittedName>
        <fullName evidence="1">Uncharacterized protein</fullName>
    </submittedName>
</protein>
<accession>A0ACB7VF22</accession>
<dbReference type="EMBL" id="CM037019">
    <property type="protein sequence ID" value="KAH7672459.1"/>
    <property type="molecule type" value="Genomic_DNA"/>
</dbReference>
<dbReference type="Proteomes" id="UP000827976">
    <property type="component" value="Chromosome 9"/>
</dbReference>
<reference evidence="2" key="1">
    <citation type="journal article" date="2022" name="Nat. Commun.">
        <title>Chromosome evolution and the genetic basis of agronomically important traits in greater yam.</title>
        <authorList>
            <person name="Bredeson J.V."/>
            <person name="Lyons J.B."/>
            <person name="Oniyinde I.O."/>
            <person name="Okereke N.R."/>
            <person name="Kolade O."/>
            <person name="Nnabue I."/>
            <person name="Nwadili C.O."/>
            <person name="Hribova E."/>
            <person name="Parker M."/>
            <person name="Nwogha J."/>
            <person name="Shu S."/>
            <person name="Carlson J."/>
            <person name="Kariba R."/>
            <person name="Muthemba S."/>
            <person name="Knop K."/>
            <person name="Barton G.J."/>
            <person name="Sherwood A.V."/>
            <person name="Lopez-Montes A."/>
            <person name="Asiedu R."/>
            <person name="Jamnadass R."/>
            <person name="Muchugi A."/>
            <person name="Goodstein D."/>
            <person name="Egesi C.N."/>
            <person name="Featherston J."/>
            <person name="Asfaw A."/>
            <person name="Simpson G.G."/>
            <person name="Dolezel J."/>
            <person name="Hendre P.S."/>
            <person name="Van Deynze A."/>
            <person name="Kumar P.L."/>
            <person name="Obidiegwu J.E."/>
            <person name="Bhattacharjee R."/>
            <person name="Rokhsar D.S."/>
        </authorList>
    </citation>
    <scope>NUCLEOTIDE SEQUENCE [LARGE SCALE GENOMIC DNA]</scope>
    <source>
        <strain evidence="2">cv. TDa95/00328</strain>
    </source>
</reference>
<name>A0ACB7VF22_DIOAL</name>
<evidence type="ECO:0000313" key="2">
    <source>
        <dbReference type="Proteomes" id="UP000827976"/>
    </source>
</evidence>
<gene>
    <name evidence="1" type="ORF">IHE45_09G056000</name>
</gene>
<keyword evidence="2" id="KW-1185">Reference proteome</keyword>
<proteinExistence type="predicted"/>
<organism evidence="1 2">
    <name type="scientific">Dioscorea alata</name>
    <name type="common">Purple yam</name>
    <dbReference type="NCBI Taxonomy" id="55571"/>
    <lineage>
        <taxon>Eukaryota</taxon>
        <taxon>Viridiplantae</taxon>
        <taxon>Streptophyta</taxon>
        <taxon>Embryophyta</taxon>
        <taxon>Tracheophyta</taxon>
        <taxon>Spermatophyta</taxon>
        <taxon>Magnoliopsida</taxon>
        <taxon>Liliopsida</taxon>
        <taxon>Dioscoreales</taxon>
        <taxon>Dioscoreaceae</taxon>
        <taxon>Dioscorea</taxon>
    </lineage>
</organism>
<comment type="caution">
    <text evidence="1">The sequence shown here is derived from an EMBL/GenBank/DDBJ whole genome shotgun (WGS) entry which is preliminary data.</text>
</comment>
<evidence type="ECO:0000313" key="1">
    <source>
        <dbReference type="EMBL" id="KAH7672459.1"/>
    </source>
</evidence>